<dbReference type="EMBL" id="CZVI01000006">
    <property type="protein sequence ID" value="CUS82965.1"/>
    <property type="molecule type" value="Genomic_DNA"/>
</dbReference>
<dbReference type="STRING" id="1633631.GCA_001442925_01882"/>
<evidence type="ECO:0000259" key="7">
    <source>
        <dbReference type="PROSITE" id="PS50198"/>
    </source>
</evidence>
<dbReference type="PROSITE" id="PS50198">
    <property type="entry name" value="PPIC_PPIASE_2"/>
    <property type="match status" value="3"/>
</dbReference>
<feature type="domain" description="PpiC" evidence="7">
    <location>
        <begin position="526"/>
        <end position="614"/>
    </location>
</feature>
<feature type="domain" description="PpiC" evidence="7">
    <location>
        <begin position="129"/>
        <end position="235"/>
    </location>
</feature>
<keyword evidence="11" id="KW-1185">Reference proteome</keyword>
<evidence type="ECO:0000256" key="3">
    <source>
        <dbReference type="ARBA" id="ARBA00022729"/>
    </source>
</evidence>
<keyword evidence="4 6" id="KW-0697">Rotamase</keyword>
<dbReference type="Pfam" id="PF00639">
    <property type="entry name" value="Rotamase"/>
    <property type="match status" value="1"/>
</dbReference>
<evidence type="ECO:0000256" key="5">
    <source>
        <dbReference type="ARBA" id="ARBA00023235"/>
    </source>
</evidence>
<accession>A0A0P1L603</accession>
<evidence type="ECO:0000256" key="6">
    <source>
        <dbReference type="PROSITE-ProRule" id="PRU00278"/>
    </source>
</evidence>
<accession>A0A0P1LNC7</accession>
<comment type="catalytic activity">
    <reaction evidence="1">
        <text>[protein]-peptidylproline (omega=180) = [protein]-peptidylproline (omega=0)</text>
        <dbReference type="Rhea" id="RHEA:16237"/>
        <dbReference type="Rhea" id="RHEA-COMP:10747"/>
        <dbReference type="Rhea" id="RHEA-COMP:10748"/>
        <dbReference type="ChEBI" id="CHEBI:83833"/>
        <dbReference type="ChEBI" id="CHEBI:83834"/>
        <dbReference type="EC" id="5.2.1.8"/>
    </reaction>
</comment>
<dbReference type="PANTHER" id="PTHR47245:SF1">
    <property type="entry name" value="FOLDASE PROTEIN PRSA"/>
    <property type="match status" value="1"/>
</dbReference>
<evidence type="ECO:0000313" key="10">
    <source>
        <dbReference type="Proteomes" id="UP000182011"/>
    </source>
</evidence>
<dbReference type="AlphaFoldDB" id="A0A0P1LZA8"/>
<evidence type="ECO:0000313" key="9">
    <source>
        <dbReference type="EMBL" id="CUU07754.1"/>
    </source>
</evidence>
<dbReference type="InterPro" id="IPR000297">
    <property type="entry name" value="PPIase_PpiC"/>
</dbReference>
<evidence type="ECO:0000313" key="11">
    <source>
        <dbReference type="Proteomes" id="UP000182200"/>
    </source>
</evidence>
<keyword evidence="5 6" id="KW-0413">Isomerase</keyword>
<dbReference type="InterPro" id="IPR046357">
    <property type="entry name" value="PPIase_dom_sf"/>
</dbReference>
<reference evidence="9 10" key="1">
    <citation type="submission" date="2015-11" db="EMBL/GenBank/DDBJ databases">
        <authorList>
            <person name="Zhang Y."/>
            <person name="Guo Z."/>
        </authorList>
    </citation>
    <scope>NUCLEOTIDE SEQUENCE [LARGE SCALE GENOMIC DNA]</scope>
    <source>
        <strain evidence="9">JGI-4</strain>
    </source>
</reference>
<feature type="domain" description="PpiC" evidence="7">
    <location>
        <begin position="240"/>
        <end position="342"/>
    </location>
</feature>
<organism evidence="9 10">
    <name type="scientific">Candidatus Kryptonium thompsonii</name>
    <dbReference type="NCBI Taxonomy" id="1633631"/>
    <lineage>
        <taxon>Bacteria</taxon>
        <taxon>Pseudomonadati</taxon>
        <taxon>Candidatus Kryptoniota</taxon>
        <taxon>Candidatus Kryptonium</taxon>
    </lineage>
</organism>
<dbReference type="SUPFAM" id="SSF54534">
    <property type="entry name" value="FKBP-like"/>
    <property type="match status" value="3"/>
</dbReference>
<keyword evidence="3" id="KW-0732">Signal</keyword>
<dbReference type="OrthoDB" id="14196at2"/>
<evidence type="ECO:0000256" key="1">
    <source>
        <dbReference type="ARBA" id="ARBA00000971"/>
    </source>
</evidence>
<dbReference type="RefSeq" id="WP_075432592.1">
    <property type="nucleotide sequence ID" value="NZ_CZVI01000006.1"/>
</dbReference>
<accession>A0A0P1MJH1</accession>
<dbReference type="Gene3D" id="3.10.50.40">
    <property type="match status" value="3"/>
</dbReference>
<accession>A0A0N7MRW4</accession>
<gene>
    <name evidence="9" type="ORF">JGI4_01887</name>
    <name evidence="8" type="ORF">JGI8_00652</name>
</gene>
<dbReference type="EMBL" id="FAOP01000007">
    <property type="protein sequence ID" value="CUU07754.1"/>
    <property type="molecule type" value="Genomic_DNA"/>
</dbReference>
<dbReference type="Proteomes" id="UP000182011">
    <property type="component" value="Unassembled WGS sequence"/>
</dbReference>
<protein>
    <recommendedName>
        <fullName evidence="2">peptidylprolyl isomerase</fullName>
        <ecNumber evidence="2">5.2.1.8</ecNumber>
    </recommendedName>
</protein>
<dbReference type="Pfam" id="PF13616">
    <property type="entry name" value="Rotamase_3"/>
    <property type="match status" value="1"/>
</dbReference>
<dbReference type="InterPro" id="IPR050245">
    <property type="entry name" value="PrsA_foldase"/>
</dbReference>
<dbReference type="EC" id="5.2.1.8" evidence="2"/>
<evidence type="ECO:0000313" key="8">
    <source>
        <dbReference type="EMBL" id="CUS82965.1"/>
    </source>
</evidence>
<evidence type="ECO:0000256" key="4">
    <source>
        <dbReference type="ARBA" id="ARBA00023110"/>
    </source>
</evidence>
<dbReference type="Proteomes" id="UP000182200">
    <property type="component" value="Unassembled WGS sequence"/>
</dbReference>
<name>A0A0P1LZA8_9BACT</name>
<dbReference type="PANTHER" id="PTHR47245">
    <property type="entry name" value="PEPTIDYLPROLYL ISOMERASE"/>
    <property type="match status" value="1"/>
</dbReference>
<dbReference type="PROSITE" id="PS51257">
    <property type="entry name" value="PROKAR_LIPOPROTEIN"/>
    <property type="match status" value="1"/>
</dbReference>
<sequence>MKKNVALIMLIFVFSSCTFLRNIGLVEKKEYVAKVGKEIITLDEFEKSFAKNNGGYAKAKSKSLEDRKNYLDLLVKFKLKVLEARAQKLDKDPNIQKEINDYYTTLALSYLTKREVVDPGIRQLYDRRKEEIRAKHILIEIPGGAHGGSSVDTSMAYKRAKSAIEKLNAGAPWDSVALEFSDDPSVIFNRGDLYYFTAGMMVPEFEDACYSMKVGERTKEPVRTKFGYHIIEVIDRRPRVEMVRISHIGKKVDRKATPEDTLNLYNEMKAVLDSLKQGYDFAELAKRHSDDKFSNERNGDAGYYGRGQAYREIDQFMFNAKVGDISDIIRTRWGYHIVKVTEIVPVKPFDEVIDDLSKLYQSYRFEYDFKKYVERLKKEYNFKLNDQTFELFVSKADTSKTTSHSNWDSVYTNEDRARVLFWYADQKMTLDSAISIIKTNAEFSGRKLDRQNISSILDRLVEMKLVGYRARNVEKIYPEFKNELKEFVDGILLYHIEQKMVWDKVDLSEAKLREYYENNKEEYRFPDRVRFSEIWVKSESLAKDIYSQIKNGVPFDSLVVKYTERAGMREKLGDWGLVASSENEIAWKAWNMKVNEISEPIKFQGGYSIIKVTGKEPSRIKTFEEAFSEVASAVQEQELKRLEREWVENLKKKYRVVISEKTLEKAFNR</sequence>
<reference evidence="8 11" key="2">
    <citation type="submission" date="2015-11" db="EMBL/GenBank/DDBJ databases">
        <authorList>
            <person name="Varghese N."/>
        </authorList>
    </citation>
    <scope>NUCLEOTIDE SEQUENCE [LARGE SCALE GENOMIC DNA]</scope>
    <source>
        <strain evidence="8 11">JGI-8</strain>
    </source>
</reference>
<dbReference type="Pfam" id="PF13145">
    <property type="entry name" value="Rotamase_2"/>
    <property type="match status" value="1"/>
</dbReference>
<dbReference type="GO" id="GO:0003755">
    <property type="term" value="F:peptidyl-prolyl cis-trans isomerase activity"/>
    <property type="evidence" value="ECO:0007669"/>
    <property type="project" value="UniProtKB-KW"/>
</dbReference>
<accession>A0A0P1LZA8</accession>
<accession>A0A0S4N9F1</accession>
<accession>A0A0P1NVC3</accession>
<evidence type="ECO:0000256" key="2">
    <source>
        <dbReference type="ARBA" id="ARBA00013194"/>
    </source>
</evidence>
<proteinExistence type="predicted"/>